<keyword evidence="1" id="KW-0812">Transmembrane</keyword>
<dbReference type="OrthoDB" id="6115351at2759"/>
<sequence>MIGCVVAVISNFIIGALYYHPKSPSGRVWLKRVFPDKSVNDIENSAAVGVTIVVNIMLVLLLRFILIDTFHAVNAVDGLKLGVGLWCLTSMLGFPPVLFAHRSVDVYVIEQVHNVISMAVSGVCIVSLR</sequence>
<gene>
    <name evidence="2" type="ORF">EGW08_000427</name>
</gene>
<evidence type="ECO:0000313" key="2">
    <source>
        <dbReference type="EMBL" id="RUS91856.1"/>
    </source>
</evidence>
<protein>
    <submittedName>
        <fullName evidence="2">Uncharacterized protein</fullName>
    </submittedName>
</protein>
<dbReference type="EMBL" id="RQTK01000005">
    <property type="protein sequence ID" value="RUS91856.1"/>
    <property type="molecule type" value="Genomic_DNA"/>
</dbReference>
<feature type="transmembrane region" description="Helical" evidence="1">
    <location>
        <begin position="46"/>
        <end position="66"/>
    </location>
</feature>
<keyword evidence="1" id="KW-0472">Membrane</keyword>
<dbReference type="Proteomes" id="UP000271974">
    <property type="component" value="Unassembled WGS sequence"/>
</dbReference>
<proteinExistence type="predicted"/>
<accession>A0A433UDH9</accession>
<dbReference type="InterPro" id="IPR013879">
    <property type="entry name" value="DUF1761"/>
</dbReference>
<organism evidence="2 3">
    <name type="scientific">Elysia chlorotica</name>
    <name type="common">Eastern emerald elysia</name>
    <name type="synonym">Sea slug</name>
    <dbReference type="NCBI Taxonomy" id="188477"/>
    <lineage>
        <taxon>Eukaryota</taxon>
        <taxon>Metazoa</taxon>
        <taxon>Spiralia</taxon>
        <taxon>Lophotrochozoa</taxon>
        <taxon>Mollusca</taxon>
        <taxon>Gastropoda</taxon>
        <taxon>Heterobranchia</taxon>
        <taxon>Euthyneura</taxon>
        <taxon>Panpulmonata</taxon>
        <taxon>Sacoglossa</taxon>
        <taxon>Placobranchoidea</taxon>
        <taxon>Plakobranchidae</taxon>
        <taxon>Elysia</taxon>
    </lineage>
</organism>
<name>A0A433UDH9_ELYCH</name>
<feature type="transmembrane region" description="Helical" evidence="1">
    <location>
        <begin position="78"/>
        <end position="99"/>
    </location>
</feature>
<comment type="caution">
    <text evidence="2">The sequence shown here is derived from an EMBL/GenBank/DDBJ whole genome shotgun (WGS) entry which is preliminary data.</text>
</comment>
<reference evidence="2 3" key="1">
    <citation type="submission" date="2019-01" db="EMBL/GenBank/DDBJ databases">
        <title>A draft genome assembly of the solar-powered sea slug Elysia chlorotica.</title>
        <authorList>
            <person name="Cai H."/>
            <person name="Li Q."/>
            <person name="Fang X."/>
            <person name="Li J."/>
            <person name="Curtis N.E."/>
            <person name="Altenburger A."/>
            <person name="Shibata T."/>
            <person name="Feng M."/>
            <person name="Maeda T."/>
            <person name="Schwartz J.A."/>
            <person name="Shigenobu S."/>
            <person name="Lundholm N."/>
            <person name="Nishiyama T."/>
            <person name="Yang H."/>
            <person name="Hasebe M."/>
            <person name="Li S."/>
            <person name="Pierce S.K."/>
            <person name="Wang J."/>
        </authorList>
    </citation>
    <scope>NUCLEOTIDE SEQUENCE [LARGE SCALE GENOMIC DNA]</scope>
    <source>
        <strain evidence="2">EC2010</strain>
        <tissue evidence="2">Whole organism of an adult</tissue>
    </source>
</reference>
<evidence type="ECO:0000313" key="3">
    <source>
        <dbReference type="Proteomes" id="UP000271974"/>
    </source>
</evidence>
<evidence type="ECO:0000256" key="1">
    <source>
        <dbReference type="SAM" id="Phobius"/>
    </source>
</evidence>
<feature type="transmembrane region" description="Helical" evidence="1">
    <location>
        <begin position="111"/>
        <end position="128"/>
    </location>
</feature>
<keyword evidence="3" id="KW-1185">Reference proteome</keyword>
<keyword evidence="1" id="KW-1133">Transmembrane helix</keyword>
<dbReference type="Pfam" id="PF08570">
    <property type="entry name" value="DUF1761"/>
    <property type="match status" value="1"/>
</dbReference>
<dbReference type="AlphaFoldDB" id="A0A433UDH9"/>